<sequence>MKHTFLSLCKEYDKIEIPVIQRNYAQGRKSAEKVRSNFLAYIADKLFFDIPIELDFIYGSIRIEQIQHDSSNAQRRTFIPIDGQQRLTTLFLLHWYLTVKDGRLGDFKPYLEKFCYETRPSSHDFCKRLVNEQYSKSCLNHIDEFIREQSWFDNEWLMDGTIAGMLQMLHDISRNKQLNSDKVDIDQLALKNRISFYFVPLEKYGLSDEIYVRMNARGKILTDFENFKSEFYKLLSYHPALEDIKDKMEYEWVNNLWSFVPQGTFVTDECFMSVLSFVTQMLYFKHAQARDSNGYATNFLDLKLIGELYKEKENADFFFFVLDKIPIVSSFKAPIVWEKNNELKDSIANILSTVVKSKSLDVTRTFVLFCTFDYLWVNKTEEGLMDYIRVIRNLIINTPDNSSREWPTIIKSFRSLTNAHNTHKFLTTNPTLSGLRNEQCHEEIFKAKLYLKYPNCKADLYKIEDNYNFKGNITNILATSYVQNESDIAEFDLNSASLDNFSLEQVNKVYVSYKEIASDDFNQVFGNLIDSGLYTHLVSASRLVYNPDYGRCPAIVAMAADYSSQKCNDLEMYLISIEKQYVNDLHNSYPDFSLIDDVKVQLRLYYIITRRLMKLAPLDFFKEWNFGWLSKEIGFVSLFKNGIRGDSWWGTGHANPIFQTYNSQFRYNLGLNEAHALDVEIVGKKRPPQAFKKLIKWAQS</sequence>
<feature type="domain" description="GmrSD restriction endonucleases N-terminal" evidence="1">
    <location>
        <begin position="8"/>
        <end position="231"/>
    </location>
</feature>
<organism evidence="2 3">
    <name type="scientific">Prevotella melaninogenica</name>
    <dbReference type="NCBI Taxonomy" id="28132"/>
    <lineage>
        <taxon>Bacteria</taxon>
        <taxon>Pseudomonadati</taxon>
        <taxon>Bacteroidota</taxon>
        <taxon>Bacteroidia</taxon>
        <taxon>Bacteroidales</taxon>
        <taxon>Prevotellaceae</taxon>
        <taxon>Prevotella</taxon>
    </lineage>
</organism>
<gene>
    <name evidence="2" type="ORF">PMEL_200112</name>
</gene>
<reference evidence="2 3" key="1">
    <citation type="submission" date="2017-05" db="EMBL/GenBank/DDBJ databases">
        <title>whole genome sequence of Prevotella melaninogenica GAI 07411.</title>
        <authorList>
            <person name="Kondo Y."/>
            <person name="Hoshino T."/>
        </authorList>
    </citation>
    <scope>NUCLEOTIDE SEQUENCE [LARGE SCALE GENOMIC DNA]</scope>
    <source>
        <strain evidence="2 3">GAI 07411</strain>
    </source>
</reference>
<name>A0A250KIM0_9BACT</name>
<evidence type="ECO:0000313" key="2">
    <source>
        <dbReference type="EMBL" id="BBA29597.1"/>
    </source>
</evidence>
<evidence type="ECO:0000259" key="1">
    <source>
        <dbReference type="Pfam" id="PF03235"/>
    </source>
</evidence>
<dbReference type="Proteomes" id="UP000267517">
    <property type="component" value="Chromosome II"/>
</dbReference>
<dbReference type="Pfam" id="PF03235">
    <property type="entry name" value="GmrSD_N"/>
    <property type="match status" value="1"/>
</dbReference>
<evidence type="ECO:0000313" key="3">
    <source>
        <dbReference type="Proteomes" id="UP000267517"/>
    </source>
</evidence>
<dbReference type="OrthoDB" id="3654724at2"/>
<dbReference type="AlphaFoldDB" id="A0A250KIM0"/>
<dbReference type="InterPro" id="IPR004919">
    <property type="entry name" value="GmrSD_N"/>
</dbReference>
<accession>A0A250KIM0</accession>
<proteinExistence type="predicted"/>
<dbReference type="RefSeq" id="WP_120174763.1">
    <property type="nucleotide sequence ID" value="NZ_AP018050.1"/>
</dbReference>
<protein>
    <recommendedName>
        <fullName evidence="1">GmrSD restriction endonucleases N-terminal domain-containing protein</fullName>
    </recommendedName>
</protein>
<dbReference type="EMBL" id="AP018050">
    <property type="protein sequence ID" value="BBA29597.1"/>
    <property type="molecule type" value="Genomic_DNA"/>
</dbReference>